<dbReference type="GeneID" id="106805819"/>
<keyword evidence="1" id="KW-1185">Reference proteome</keyword>
<evidence type="ECO:0000313" key="1">
    <source>
        <dbReference type="Proteomes" id="UP000695022"/>
    </source>
</evidence>
<reference evidence="2" key="1">
    <citation type="submission" date="2025-08" db="UniProtKB">
        <authorList>
            <consortium name="RefSeq"/>
        </authorList>
    </citation>
    <scope>IDENTIFICATION</scope>
</reference>
<protein>
    <submittedName>
        <fullName evidence="2">Uncharacterized protein LOC106805819</fullName>
    </submittedName>
</protein>
<accession>A0ABM1DSX9</accession>
<proteinExistence type="predicted"/>
<evidence type="ECO:0000313" key="2">
    <source>
        <dbReference type="RefSeq" id="XP_014663050.1"/>
    </source>
</evidence>
<sequence>MQISCEMPSSPDRKDRILLANLGDNGRLGFHCEALVELSRTSAEVADSALLTHAMSLGCHSLINANLACIVWGALIEQGKDEIRVSFDVTTIGSVKRCNSETHQYPDAGQSATCHTSVCSDNR</sequence>
<organism evidence="1 2">
    <name type="scientific">Priapulus caudatus</name>
    <name type="common">Priapulid worm</name>
    <dbReference type="NCBI Taxonomy" id="37621"/>
    <lineage>
        <taxon>Eukaryota</taxon>
        <taxon>Metazoa</taxon>
        <taxon>Ecdysozoa</taxon>
        <taxon>Scalidophora</taxon>
        <taxon>Priapulida</taxon>
        <taxon>Priapulimorpha</taxon>
        <taxon>Priapulimorphida</taxon>
        <taxon>Priapulidae</taxon>
        <taxon>Priapulus</taxon>
    </lineage>
</organism>
<dbReference type="Proteomes" id="UP000695022">
    <property type="component" value="Unplaced"/>
</dbReference>
<name>A0ABM1DSX9_PRICU</name>
<dbReference type="RefSeq" id="XP_014663050.1">
    <property type="nucleotide sequence ID" value="XM_014807564.1"/>
</dbReference>
<gene>
    <name evidence="2" type="primary">LOC106805819</name>
</gene>